<feature type="region of interest" description="Disordered" evidence="1">
    <location>
        <begin position="231"/>
        <end position="252"/>
    </location>
</feature>
<evidence type="ECO:0000256" key="2">
    <source>
        <dbReference type="SAM" id="SignalP"/>
    </source>
</evidence>
<accession>A0A4R5M3V7</accession>
<organism evidence="3 4">
    <name type="scientific">Paraburkholderia silviterrae</name>
    <dbReference type="NCBI Taxonomy" id="2528715"/>
    <lineage>
        <taxon>Bacteria</taxon>
        <taxon>Pseudomonadati</taxon>
        <taxon>Pseudomonadota</taxon>
        <taxon>Betaproteobacteria</taxon>
        <taxon>Burkholderiales</taxon>
        <taxon>Burkholderiaceae</taxon>
        <taxon>Paraburkholderia</taxon>
    </lineage>
</organism>
<proteinExistence type="predicted"/>
<gene>
    <name evidence="3" type="ORF">EYW47_29440</name>
</gene>
<keyword evidence="2" id="KW-0732">Signal</keyword>
<sequence length="252" mass="24633">MNTHYACFVRPARAAIGVASFATLAACGGNTCIGFDSCGGANVTPSVAISGTAATGRALASATVAFSCVQGSGSTLSDGGGHYTITFNATPPCILTVTSGGISLHSLAFAGGTFNTTPETELMLVYIASQLGTSESALIAGFPTNPQFQQVLASEAEVQAAQSAVVTNLQQHYSVTLTAPAFLTTSFTAGQPGVDSDLGALAAAGAIDANGMPDPAAVSLLSSAGLAHPLTVTSAPSSGTNGTGSGSGSGMM</sequence>
<feature type="chain" id="PRO_5020571142" description="Lipoprotein" evidence="2">
    <location>
        <begin position="26"/>
        <end position="252"/>
    </location>
</feature>
<name>A0A4R5M3V7_9BURK</name>
<keyword evidence="4" id="KW-1185">Reference proteome</keyword>
<dbReference type="Proteomes" id="UP000295722">
    <property type="component" value="Unassembled WGS sequence"/>
</dbReference>
<reference evidence="3 4" key="1">
    <citation type="submission" date="2019-03" db="EMBL/GenBank/DDBJ databases">
        <title>Paraburkholderia sp. 4M-K11, isolated from subtropical forest soil.</title>
        <authorList>
            <person name="Gao Z.-H."/>
            <person name="Qiu L.-H."/>
        </authorList>
    </citation>
    <scope>NUCLEOTIDE SEQUENCE [LARGE SCALE GENOMIC DNA]</scope>
    <source>
        <strain evidence="3 4">4M-K11</strain>
    </source>
</reference>
<evidence type="ECO:0000313" key="4">
    <source>
        <dbReference type="Proteomes" id="UP000295722"/>
    </source>
</evidence>
<feature type="signal peptide" evidence="2">
    <location>
        <begin position="1"/>
        <end position="25"/>
    </location>
</feature>
<protein>
    <recommendedName>
        <fullName evidence="5">Lipoprotein</fullName>
    </recommendedName>
</protein>
<evidence type="ECO:0000256" key="1">
    <source>
        <dbReference type="SAM" id="MobiDB-lite"/>
    </source>
</evidence>
<feature type="compositionally biased region" description="Gly residues" evidence="1">
    <location>
        <begin position="241"/>
        <end position="252"/>
    </location>
</feature>
<dbReference type="OrthoDB" id="9093933at2"/>
<feature type="compositionally biased region" description="Low complexity" evidence="1">
    <location>
        <begin position="231"/>
        <end position="240"/>
    </location>
</feature>
<dbReference type="AlphaFoldDB" id="A0A4R5M3V7"/>
<evidence type="ECO:0008006" key="5">
    <source>
        <dbReference type="Google" id="ProtNLM"/>
    </source>
</evidence>
<dbReference type="RefSeq" id="WP_133198356.1">
    <property type="nucleotide sequence ID" value="NZ_JBHUCW010000030.1"/>
</dbReference>
<evidence type="ECO:0000313" key="3">
    <source>
        <dbReference type="EMBL" id="TDG19692.1"/>
    </source>
</evidence>
<comment type="caution">
    <text evidence="3">The sequence shown here is derived from an EMBL/GenBank/DDBJ whole genome shotgun (WGS) entry which is preliminary data.</text>
</comment>
<dbReference type="EMBL" id="SMRP01000020">
    <property type="protein sequence ID" value="TDG19692.1"/>
    <property type="molecule type" value="Genomic_DNA"/>
</dbReference>